<evidence type="ECO:0000256" key="1">
    <source>
        <dbReference type="SAM" id="Phobius"/>
    </source>
</evidence>
<feature type="transmembrane region" description="Helical" evidence="1">
    <location>
        <begin position="243"/>
        <end position="264"/>
    </location>
</feature>
<evidence type="ECO:0000313" key="3">
    <source>
        <dbReference type="Proteomes" id="UP001141950"/>
    </source>
</evidence>
<name>A0A9X2MU59_9BACL</name>
<dbReference type="AlphaFoldDB" id="A0A9X2MU59"/>
<feature type="transmembrane region" description="Helical" evidence="1">
    <location>
        <begin position="67"/>
        <end position="88"/>
    </location>
</feature>
<feature type="transmembrane region" description="Helical" evidence="1">
    <location>
        <begin position="120"/>
        <end position="140"/>
    </location>
</feature>
<reference evidence="2" key="1">
    <citation type="submission" date="2022-08" db="EMBL/GenBank/DDBJ databases">
        <title>The genomic sequence of strain Paenibacillus sp. SCIV0701.</title>
        <authorList>
            <person name="Zhao H."/>
        </authorList>
    </citation>
    <scope>NUCLEOTIDE SEQUENCE</scope>
    <source>
        <strain evidence="2">SCIV0701</strain>
    </source>
</reference>
<keyword evidence="1" id="KW-1133">Transmembrane helix</keyword>
<dbReference type="RefSeq" id="WP_257449711.1">
    <property type="nucleotide sequence ID" value="NZ_JANIPJ010000016.1"/>
</dbReference>
<gene>
    <name evidence="2" type="ORF">NQZ67_20970</name>
</gene>
<keyword evidence="1" id="KW-0472">Membrane</keyword>
<feature type="transmembrane region" description="Helical" evidence="1">
    <location>
        <begin position="21"/>
        <end position="39"/>
    </location>
</feature>
<comment type="caution">
    <text evidence="2">The sequence shown here is derived from an EMBL/GenBank/DDBJ whole genome shotgun (WGS) entry which is preliminary data.</text>
</comment>
<feature type="transmembrane region" description="Helical" evidence="1">
    <location>
        <begin position="160"/>
        <end position="180"/>
    </location>
</feature>
<dbReference type="Proteomes" id="UP001141950">
    <property type="component" value="Unassembled WGS sequence"/>
</dbReference>
<feature type="transmembrane region" description="Helical" evidence="1">
    <location>
        <begin position="95"/>
        <end position="114"/>
    </location>
</feature>
<proteinExistence type="predicted"/>
<accession>A0A9X2MU59</accession>
<feature type="transmembrane region" description="Helical" evidence="1">
    <location>
        <begin position="217"/>
        <end position="237"/>
    </location>
</feature>
<protein>
    <submittedName>
        <fullName evidence="2">Uncharacterized protein</fullName>
    </submittedName>
</protein>
<feature type="transmembrane region" description="Helical" evidence="1">
    <location>
        <begin position="192"/>
        <end position="210"/>
    </location>
</feature>
<dbReference type="EMBL" id="JANIPJ010000016">
    <property type="protein sequence ID" value="MCR2806357.1"/>
    <property type="molecule type" value="Genomic_DNA"/>
</dbReference>
<keyword evidence="3" id="KW-1185">Reference proteome</keyword>
<sequence>MNLNLKTTMENQPKRWKRIGFAVVAVLFTLFGFFFLQGATEALEPWLPSDCGAGCEGESFVPDSYRWLAASHGALLAFLFGGSLIALLRRPFEKPMLLHFYMAGHLVFLATFAVTAPKLALMKAFVFVMFLITLAVLYAFYHNRSSAVRLEPSAGYSRPLLVLTAIAAIILLPVAIHSGIQQWSETEEQFRWGEHAAMLIVLLYGGWLAASRRTGSFALGLIVSITFVYLGASALAVPGHPGSWGIAGGIASIVYGIIHAAAVVHSKRMR</sequence>
<evidence type="ECO:0000313" key="2">
    <source>
        <dbReference type="EMBL" id="MCR2806357.1"/>
    </source>
</evidence>
<keyword evidence="1" id="KW-0812">Transmembrane</keyword>
<organism evidence="2 3">
    <name type="scientific">Paenibacillus soyae</name>
    <dbReference type="NCBI Taxonomy" id="2969249"/>
    <lineage>
        <taxon>Bacteria</taxon>
        <taxon>Bacillati</taxon>
        <taxon>Bacillota</taxon>
        <taxon>Bacilli</taxon>
        <taxon>Bacillales</taxon>
        <taxon>Paenibacillaceae</taxon>
        <taxon>Paenibacillus</taxon>
    </lineage>
</organism>